<feature type="transmembrane region" description="Helical" evidence="1">
    <location>
        <begin position="23"/>
        <end position="44"/>
    </location>
</feature>
<evidence type="ECO:0000313" key="2">
    <source>
        <dbReference type="EMBL" id="MBI3631044.1"/>
    </source>
</evidence>
<feature type="transmembrane region" description="Helical" evidence="1">
    <location>
        <begin position="50"/>
        <end position="70"/>
    </location>
</feature>
<gene>
    <name evidence="2" type="ORF">HY221_01790</name>
</gene>
<keyword evidence="1" id="KW-0812">Transmembrane</keyword>
<evidence type="ECO:0000256" key="1">
    <source>
        <dbReference type="SAM" id="Phobius"/>
    </source>
</evidence>
<dbReference type="EMBL" id="JACQCR010000041">
    <property type="protein sequence ID" value="MBI3631044.1"/>
    <property type="molecule type" value="Genomic_DNA"/>
</dbReference>
<accession>A0A932R115</accession>
<organism evidence="2 3">
    <name type="scientific">Candidatus Sungiibacteriota bacterium</name>
    <dbReference type="NCBI Taxonomy" id="2750080"/>
    <lineage>
        <taxon>Bacteria</taxon>
        <taxon>Candidatus Sungiibacteriota</taxon>
    </lineage>
</organism>
<reference evidence="2" key="1">
    <citation type="submission" date="2020-07" db="EMBL/GenBank/DDBJ databases">
        <title>Huge and variable diversity of episymbiotic CPR bacteria and DPANN archaea in groundwater ecosystems.</title>
        <authorList>
            <person name="He C.Y."/>
            <person name="Keren R."/>
            <person name="Whittaker M."/>
            <person name="Farag I.F."/>
            <person name="Doudna J."/>
            <person name="Cate J.H.D."/>
            <person name="Banfield J.F."/>
        </authorList>
    </citation>
    <scope>NUCLEOTIDE SEQUENCE</scope>
    <source>
        <strain evidence="2">NC_groundwater_973_Pr1_S-0.2um_54_13</strain>
    </source>
</reference>
<comment type="caution">
    <text evidence="2">The sequence shown here is derived from an EMBL/GenBank/DDBJ whole genome shotgun (WGS) entry which is preliminary data.</text>
</comment>
<protein>
    <submittedName>
        <fullName evidence="2">Uncharacterized protein</fullName>
    </submittedName>
</protein>
<dbReference type="AlphaFoldDB" id="A0A932R115"/>
<evidence type="ECO:0000313" key="3">
    <source>
        <dbReference type="Proteomes" id="UP000753196"/>
    </source>
</evidence>
<proteinExistence type="predicted"/>
<sequence>MTSENESKIKKIPLVGFFWDKSFLHYLWTGGLFTVLNIILVSFAVDVLKFSAVGSSSVIIGGLFFLRYVLYRWIDVM</sequence>
<keyword evidence="1" id="KW-0472">Membrane</keyword>
<keyword evidence="1" id="KW-1133">Transmembrane helix</keyword>
<dbReference type="Proteomes" id="UP000753196">
    <property type="component" value="Unassembled WGS sequence"/>
</dbReference>
<name>A0A932R115_9BACT</name>